<organism evidence="1 2">
    <name type="scientific">Beggiatoa leptomitoformis</name>
    <dbReference type="NCBI Taxonomy" id="288004"/>
    <lineage>
        <taxon>Bacteria</taxon>
        <taxon>Pseudomonadati</taxon>
        <taxon>Pseudomonadota</taxon>
        <taxon>Gammaproteobacteria</taxon>
        <taxon>Thiotrichales</taxon>
        <taxon>Thiotrichaceae</taxon>
        <taxon>Beggiatoa</taxon>
    </lineage>
</organism>
<dbReference type="Proteomes" id="UP000234271">
    <property type="component" value="Chromosome"/>
</dbReference>
<dbReference type="SUPFAM" id="SSF56935">
    <property type="entry name" value="Porins"/>
    <property type="match status" value="1"/>
</dbReference>
<dbReference type="KEGG" id="blep:AL038_08905"/>
<evidence type="ECO:0000313" key="1">
    <source>
        <dbReference type="EMBL" id="AUI69949.1"/>
    </source>
</evidence>
<sequence>MLIMPHARPYLLIFIACLYSFFSVCSYASNFVETNASILYDDNLGRAEQDADIRGDSALQLSVSAGKVFHPSVGNSLVLKTNLQTTQWFDVTDLSQFSLGIMGQFTHKFGLGALTPRVSASLSIDYADFRSDIRDSWIYRAETRLDKRLDEYWELHGGIAYKISRAREEGSSARPPFDVFDQQRFSVFMGGDYALTEDVLLSATYRYHNGDIDSTATAPNARFLNASTARAIDDAFGNDKVVYKLDSNTQDVTLEANWILTDNTALTMGYEYLLTTATDEIEYKSNLLRLSIFVSF</sequence>
<name>A0A2N9YHS4_9GAMM</name>
<gene>
    <name evidence="1" type="ORF">BLE401_15405</name>
</gene>
<proteinExistence type="predicted"/>
<protein>
    <recommendedName>
        <fullName evidence="3">DUF481 domain-containing protein</fullName>
    </recommendedName>
</protein>
<keyword evidence="2" id="KW-1185">Reference proteome</keyword>
<dbReference type="OrthoDB" id="19849at2"/>
<reference evidence="2" key="1">
    <citation type="submission" date="2016-12" db="EMBL/GenBank/DDBJ databases">
        <title>Complete Genome Sequence of Beggiatoa leptomitiformis D-401.</title>
        <authorList>
            <person name="Fomenkov A."/>
            <person name="Vincze T."/>
            <person name="Grabovich M."/>
            <person name="Anton B.P."/>
            <person name="Dubinina G."/>
            <person name="Orlova M."/>
            <person name="Belousova E."/>
            <person name="Roberts R.J."/>
        </authorList>
    </citation>
    <scope>NUCLEOTIDE SEQUENCE [LARGE SCALE GENOMIC DNA]</scope>
    <source>
        <strain evidence="2">D-401</strain>
    </source>
</reference>
<dbReference type="EMBL" id="CP018889">
    <property type="protein sequence ID" value="AUI69949.1"/>
    <property type="molecule type" value="Genomic_DNA"/>
</dbReference>
<evidence type="ECO:0008006" key="3">
    <source>
        <dbReference type="Google" id="ProtNLM"/>
    </source>
</evidence>
<dbReference type="STRING" id="288004.AL038_08905"/>
<dbReference type="Gene3D" id="2.40.160.20">
    <property type="match status" value="1"/>
</dbReference>
<accession>A0A2N9YHS4</accession>
<dbReference type="RefSeq" id="WP_062151977.1">
    <property type="nucleotide sequence ID" value="NZ_CP012373.2"/>
</dbReference>
<evidence type="ECO:0000313" key="2">
    <source>
        <dbReference type="Proteomes" id="UP000234271"/>
    </source>
</evidence>
<dbReference type="AlphaFoldDB" id="A0A2N9YHS4"/>